<proteinExistence type="predicted"/>
<gene>
    <name evidence="2" type="ORF">VPR01S_11_00740</name>
</gene>
<dbReference type="RefSeq" id="WP_021706052.1">
    <property type="nucleotide sequence ID" value="NZ_BATJ01000011.1"/>
</dbReference>
<evidence type="ECO:0000313" key="2">
    <source>
        <dbReference type="EMBL" id="GAD68081.1"/>
    </source>
</evidence>
<keyword evidence="1" id="KW-0472">Membrane</keyword>
<dbReference type="STRING" id="1219065.VPR01S_11_00740"/>
<name>U2ZJY7_VIBPR</name>
<accession>U2ZJY7</accession>
<dbReference type="EMBL" id="BATJ01000011">
    <property type="protein sequence ID" value="GAD68081.1"/>
    <property type="molecule type" value="Genomic_DNA"/>
</dbReference>
<organism evidence="2 3">
    <name type="scientific">Vibrio proteolyticus NBRC 13287</name>
    <dbReference type="NCBI Taxonomy" id="1219065"/>
    <lineage>
        <taxon>Bacteria</taxon>
        <taxon>Pseudomonadati</taxon>
        <taxon>Pseudomonadota</taxon>
        <taxon>Gammaproteobacteria</taxon>
        <taxon>Vibrionales</taxon>
        <taxon>Vibrionaceae</taxon>
        <taxon>Vibrio</taxon>
    </lineage>
</organism>
<evidence type="ECO:0000313" key="3">
    <source>
        <dbReference type="Proteomes" id="UP000016570"/>
    </source>
</evidence>
<dbReference type="AlphaFoldDB" id="U2ZJY7"/>
<protein>
    <submittedName>
        <fullName evidence="2">Uncharacterized protein</fullName>
    </submittedName>
</protein>
<sequence length="53" mass="6054">MNDFIAQTEGDITHFVENWDNSVVLITAASLVAWLFWRLIYARLETLAAEKVA</sequence>
<feature type="transmembrane region" description="Helical" evidence="1">
    <location>
        <begin position="23"/>
        <end position="41"/>
    </location>
</feature>
<comment type="caution">
    <text evidence="2">The sequence shown here is derived from an EMBL/GenBank/DDBJ whole genome shotgun (WGS) entry which is preliminary data.</text>
</comment>
<evidence type="ECO:0000256" key="1">
    <source>
        <dbReference type="SAM" id="Phobius"/>
    </source>
</evidence>
<reference evidence="2 3" key="1">
    <citation type="submission" date="2013-09" db="EMBL/GenBank/DDBJ databases">
        <title>Whole genome shotgun sequence of Vibrio proteolyticus NBRC 13287.</title>
        <authorList>
            <person name="Isaki S."/>
            <person name="Hosoyama A."/>
            <person name="Numata M."/>
            <person name="Hashimoto M."/>
            <person name="Hosoyama Y."/>
            <person name="Tsuchikane K."/>
            <person name="Noguchi M."/>
            <person name="Hirakata S."/>
            <person name="Ichikawa N."/>
            <person name="Ohji S."/>
            <person name="Yamazoe A."/>
            <person name="Fujita N."/>
        </authorList>
    </citation>
    <scope>NUCLEOTIDE SEQUENCE [LARGE SCALE GENOMIC DNA]</scope>
    <source>
        <strain evidence="2 3">NBRC 13287</strain>
    </source>
</reference>
<keyword evidence="1" id="KW-0812">Transmembrane</keyword>
<dbReference type="Proteomes" id="UP000016570">
    <property type="component" value="Unassembled WGS sequence"/>
</dbReference>
<keyword evidence="3" id="KW-1185">Reference proteome</keyword>
<keyword evidence="1" id="KW-1133">Transmembrane helix</keyword>